<feature type="region of interest" description="Disordered" evidence="5">
    <location>
        <begin position="464"/>
        <end position="535"/>
    </location>
</feature>
<dbReference type="STRING" id="554065.E1ZNR4"/>
<dbReference type="InterPro" id="IPR036322">
    <property type="entry name" value="WD40_repeat_dom_sf"/>
</dbReference>
<name>E1ZNR4_CHLVA</name>
<proteinExistence type="predicted"/>
<feature type="repeat" description="WD" evidence="4">
    <location>
        <begin position="107"/>
        <end position="138"/>
    </location>
</feature>
<dbReference type="eggNOG" id="KOG0267">
    <property type="taxonomic scope" value="Eukaryota"/>
</dbReference>
<dbReference type="GO" id="GO:0008352">
    <property type="term" value="C:katanin complex"/>
    <property type="evidence" value="ECO:0007669"/>
    <property type="project" value="TreeGrafter"/>
</dbReference>
<dbReference type="RefSeq" id="XP_005844564.1">
    <property type="nucleotide sequence ID" value="XM_005844502.1"/>
</dbReference>
<keyword evidence="2" id="KW-0963">Cytoplasm</keyword>
<sequence length="721" mass="74730">MAFTPEPASRATASLLLRLERAGSMGCAQLHPSCPLLLAGGESGEALIFATSNGDVVQRLTEPSKITSAATCVAWAELDGAERVLAGHKSGNVRVWDVERGAAACTLVAHRADVTSLACMAPLSLLATGSADTNVKLWCLAGSGGAGSGGAGGGDGSGASTQLHPRVIRVAAQTLRGHAAPITRLEFTPDGQLLISGDAAGGLRVWHVAGGEAGRLLHDLTGHHTAAVTGIACHPEERLFVTSSLDRTLRVWDMDAQPGTCIGVHGPEGRREVRAVAFAAAGRALLAAYPDCLRTFTLDPLAHHDTADVQWSKVAAIRYTDGKCIGTSLFKGDAGLYCVDLTKLRPFARAAAAPRAGSSQAEGDLPGLSASMASKLRLGDQCPGLPLPPSTTPNPTTTIPAAWPAAAGVEQAGPAALLAAARQRQVPTVLEPRTVNAGPAVEVVAAPAGRPSRRQAQHATFTVAVPSGAAPRAREQPSPAVPGAGSPTPQRSTLGSEGKASRHRVSAQENASGDDSHAGSPTPKPQPAAVAGLPQDCTSAAPSMLSVATHRGFQAAALQRGKAQCSMLRTKRSLWREVQAALRRGALREAIRLLEDSQDLSMAAKVIESGAVQRQRDRFTIDACAASLPLAGMLLASGTPLHAQAALVLLDAILGRWGSYMHDLLGNTAWHNKVDLELERRQERCRALHSGLKGLVAPLERLAAPLGGGRAQQMLGRLRAL</sequence>
<gene>
    <name evidence="7" type="ORF">CHLNCDRAFT_138783</name>
</gene>
<evidence type="ECO:0000256" key="3">
    <source>
        <dbReference type="ARBA" id="ARBA00023212"/>
    </source>
</evidence>
<feature type="repeat" description="WD" evidence="4">
    <location>
        <begin position="175"/>
        <end position="216"/>
    </location>
</feature>
<evidence type="ECO:0000313" key="8">
    <source>
        <dbReference type="Proteomes" id="UP000008141"/>
    </source>
</evidence>
<reference evidence="7 8" key="1">
    <citation type="journal article" date="2010" name="Plant Cell">
        <title>The Chlorella variabilis NC64A genome reveals adaptation to photosymbiosis, coevolution with viruses, and cryptic sex.</title>
        <authorList>
            <person name="Blanc G."/>
            <person name="Duncan G."/>
            <person name="Agarkova I."/>
            <person name="Borodovsky M."/>
            <person name="Gurnon J."/>
            <person name="Kuo A."/>
            <person name="Lindquist E."/>
            <person name="Lucas S."/>
            <person name="Pangilinan J."/>
            <person name="Polle J."/>
            <person name="Salamov A."/>
            <person name="Terry A."/>
            <person name="Yamada T."/>
            <person name="Dunigan D.D."/>
            <person name="Grigoriev I.V."/>
            <person name="Claverie J.M."/>
            <person name="Van Etten J.L."/>
        </authorList>
    </citation>
    <scope>NUCLEOTIDE SEQUENCE [LARGE SCALE GENOMIC DNA]</scope>
    <source>
        <strain evidence="7 8">NC64A</strain>
    </source>
</reference>
<dbReference type="PROSITE" id="PS50082">
    <property type="entry name" value="WD_REPEATS_2"/>
    <property type="match status" value="3"/>
</dbReference>
<feature type="domain" description="Katanin p80 subunit C-terminal" evidence="6">
    <location>
        <begin position="575"/>
        <end position="703"/>
    </location>
</feature>
<keyword evidence="3" id="KW-0206">Cytoskeleton</keyword>
<accession>E1ZNR4</accession>
<evidence type="ECO:0000259" key="6">
    <source>
        <dbReference type="Pfam" id="PF13925"/>
    </source>
</evidence>
<comment type="subcellular location">
    <subcellularLocation>
        <location evidence="1">Cytoplasm</location>
        <location evidence="1">Cytoskeleton</location>
    </subcellularLocation>
</comment>
<dbReference type="EMBL" id="GL433856">
    <property type="protein sequence ID" value="EFN52462.1"/>
    <property type="molecule type" value="Genomic_DNA"/>
</dbReference>
<feature type="repeat" description="WD" evidence="4">
    <location>
        <begin position="221"/>
        <end position="255"/>
    </location>
</feature>
<dbReference type="Pfam" id="PF13925">
    <property type="entry name" value="Katanin_con80"/>
    <property type="match status" value="1"/>
</dbReference>
<evidence type="ECO:0000256" key="4">
    <source>
        <dbReference type="PROSITE-ProRule" id="PRU00221"/>
    </source>
</evidence>
<dbReference type="PANTHER" id="PTHR19845">
    <property type="entry name" value="KATANIN P80 SUBUNIT"/>
    <property type="match status" value="1"/>
</dbReference>
<dbReference type="SUPFAM" id="SSF50978">
    <property type="entry name" value="WD40 repeat-like"/>
    <property type="match status" value="1"/>
</dbReference>
<evidence type="ECO:0000256" key="2">
    <source>
        <dbReference type="ARBA" id="ARBA00022490"/>
    </source>
</evidence>
<dbReference type="InterPro" id="IPR001680">
    <property type="entry name" value="WD40_rpt"/>
</dbReference>
<dbReference type="SMART" id="SM00320">
    <property type="entry name" value="WD40"/>
    <property type="match status" value="6"/>
</dbReference>
<dbReference type="InParanoid" id="E1ZNR4"/>
<evidence type="ECO:0000256" key="1">
    <source>
        <dbReference type="ARBA" id="ARBA00004245"/>
    </source>
</evidence>
<dbReference type="InterPro" id="IPR015943">
    <property type="entry name" value="WD40/YVTN_repeat-like_dom_sf"/>
</dbReference>
<dbReference type="GO" id="GO:0008017">
    <property type="term" value="F:microtubule binding"/>
    <property type="evidence" value="ECO:0007669"/>
    <property type="project" value="InterPro"/>
</dbReference>
<evidence type="ECO:0000313" key="7">
    <source>
        <dbReference type="EMBL" id="EFN52462.1"/>
    </source>
</evidence>
<dbReference type="KEGG" id="cvr:CHLNCDRAFT_138783"/>
<dbReference type="Gene3D" id="2.130.10.10">
    <property type="entry name" value="YVTN repeat-like/Quinoprotein amine dehydrogenase"/>
    <property type="match status" value="2"/>
</dbReference>
<dbReference type="GeneID" id="17351946"/>
<dbReference type="InterPro" id="IPR028021">
    <property type="entry name" value="Katanin_C-terminal"/>
</dbReference>
<dbReference type="Proteomes" id="UP000008141">
    <property type="component" value="Unassembled WGS sequence"/>
</dbReference>
<dbReference type="Pfam" id="PF00400">
    <property type="entry name" value="WD40"/>
    <property type="match status" value="3"/>
</dbReference>
<keyword evidence="4" id="KW-0853">WD repeat</keyword>
<keyword evidence="8" id="KW-1185">Reference proteome</keyword>
<dbReference type="PANTHER" id="PTHR19845:SF0">
    <property type="entry name" value="KATANIN P80 WD40 REPEAT-CONTAINING SUBUNIT B1"/>
    <property type="match status" value="1"/>
</dbReference>
<protein>
    <recommendedName>
        <fullName evidence="6">Katanin p80 subunit C-terminal domain-containing protein</fullName>
    </recommendedName>
</protein>
<dbReference type="OrthoDB" id="538223at2759"/>
<dbReference type="GO" id="GO:0007019">
    <property type="term" value="P:microtubule depolymerization"/>
    <property type="evidence" value="ECO:0007669"/>
    <property type="project" value="TreeGrafter"/>
</dbReference>
<organism evidence="8">
    <name type="scientific">Chlorella variabilis</name>
    <name type="common">Green alga</name>
    <dbReference type="NCBI Taxonomy" id="554065"/>
    <lineage>
        <taxon>Eukaryota</taxon>
        <taxon>Viridiplantae</taxon>
        <taxon>Chlorophyta</taxon>
        <taxon>core chlorophytes</taxon>
        <taxon>Trebouxiophyceae</taxon>
        <taxon>Chlorellales</taxon>
        <taxon>Chlorellaceae</taxon>
        <taxon>Chlorella clade</taxon>
        <taxon>Chlorella</taxon>
    </lineage>
</organism>
<dbReference type="PROSITE" id="PS50294">
    <property type="entry name" value="WD_REPEATS_REGION"/>
    <property type="match status" value="3"/>
</dbReference>
<evidence type="ECO:0000256" key="5">
    <source>
        <dbReference type="SAM" id="MobiDB-lite"/>
    </source>
</evidence>
<dbReference type="AlphaFoldDB" id="E1ZNR4"/>